<dbReference type="Proteomes" id="UP000245959">
    <property type="component" value="Unassembled WGS sequence"/>
</dbReference>
<gene>
    <name evidence="7" type="ORF">C8D82_10412</name>
    <name evidence="6" type="ORF">HF882_11020</name>
</gene>
<dbReference type="PANTHER" id="PTHR46796">
    <property type="entry name" value="HTH-TYPE TRANSCRIPTIONAL ACTIVATOR RHAS-RELATED"/>
    <property type="match status" value="1"/>
</dbReference>
<organism evidence="7 8">
    <name type="scientific">Victivallis vadensis</name>
    <dbReference type="NCBI Taxonomy" id="172901"/>
    <lineage>
        <taxon>Bacteria</taxon>
        <taxon>Pseudomonadati</taxon>
        <taxon>Lentisphaerota</taxon>
        <taxon>Lentisphaeria</taxon>
        <taxon>Victivallales</taxon>
        <taxon>Victivallaceae</taxon>
        <taxon>Victivallis</taxon>
    </lineage>
</organism>
<keyword evidence="3" id="KW-0010">Activator</keyword>
<keyword evidence="4" id="KW-0804">Transcription</keyword>
<evidence type="ECO:0000259" key="5">
    <source>
        <dbReference type="PROSITE" id="PS01124"/>
    </source>
</evidence>
<dbReference type="InterPro" id="IPR018062">
    <property type="entry name" value="HTH_AraC-typ_CS"/>
</dbReference>
<dbReference type="InterPro" id="IPR009057">
    <property type="entry name" value="Homeodomain-like_sf"/>
</dbReference>
<evidence type="ECO:0000313" key="7">
    <source>
        <dbReference type="EMBL" id="PVY44870.1"/>
    </source>
</evidence>
<dbReference type="RefSeq" id="WP_116882866.1">
    <property type="nucleotide sequence ID" value="NZ_CALXNT010000068.1"/>
</dbReference>
<evidence type="ECO:0000256" key="4">
    <source>
        <dbReference type="ARBA" id="ARBA00023163"/>
    </source>
</evidence>
<dbReference type="InterPro" id="IPR018060">
    <property type="entry name" value="HTH_AraC"/>
</dbReference>
<evidence type="ECO:0000256" key="2">
    <source>
        <dbReference type="ARBA" id="ARBA00023125"/>
    </source>
</evidence>
<feature type="domain" description="HTH araC/xylS-type" evidence="5">
    <location>
        <begin position="199"/>
        <end position="297"/>
    </location>
</feature>
<dbReference type="PRINTS" id="PR00032">
    <property type="entry name" value="HTHARAC"/>
</dbReference>
<reference evidence="6 9" key="2">
    <citation type="submission" date="2020-04" db="EMBL/GenBank/DDBJ databases">
        <authorList>
            <person name="Hitch T.C.A."/>
            <person name="Wylensek D."/>
            <person name="Clavel T."/>
        </authorList>
    </citation>
    <scope>NUCLEOTIDE SEQUENCE [LARGE SCALE GENOMIC DNA]</scope>
    <source>
        <strain evidence="6 9">COR2-253-APC-1A</strain>
    </source>
</reference>
<dbReference type="Pfam" id="PF12833">
    <property type="entry name" value="HTH_18"/>
    <property type="match status" value="1"/>
</dbReference>
<dbReference type="AlphaFoldDB" id="A0A2U1B877"/>
<keyword evidence="8" id="KW-1185">Reference proteome</keyword>
<dbReference type="PANTHER" id="PTHR46796:SF6">
    <property type="entry name" value="ARAC SUBFAMILY"/>
    <property type="match status" value="1"/>
</dbReference>
<dbReference type="Pfam" id="PF02311">
    <property type="entry name" value="AraC_binding"/>
    <property type="match status" value="1"/>
</dbReference>
<dbReference type="InterPro" id="IPR003313">
    <property type="entry name" value="AraC-bd"/>
</dbReference>
<accession>A0A2U1B877</accession>
<dbReference type="PROSITE" id="PS00041">
    <property type="entry name" value="HTH_ARAC_FAMILY_1"/>
    <property type="match status" value="1"/>
</dbReference>
<dbReference type="GO" id="GO:0003700">
    <property type="term" value="F:DNA-binding transcription factor activity"/>
    <property type="evidence" value="ECO:0007669"/>
    <property type="project" value="InterPro"/>
</dbReference>
<dbReference type="Gene3D" id="1.10.10.60">
    <property type="entry name" value="Homeodomain-like"/>
    <property type="match status" value="2"/>
</dbReference>
<keyword evidence="1" id="KW-0805">Transcription regulation</keyword>
<dbReference type="SMART" id="SM00342">
    <property type="entry name" value="HTH_ARAC"/>
    <property type="match status" value="1"/>
</dbReference>
<dbReference type="PROSITE" id="PS01124">
    <property type="entry name" value="HTH_ARAC_FAMILY_2"/>
    <property type="match status" value="1"/>
</dbReference>
<comment type="caution">
    <text evidence="7">The sequence shown here is derived from an EMBL/GenBank/DDBJ whole genome shotgun (WGS) entry which is preliminary data.</text>
</comment>
<name>A0A2U1B877_9BACT</name>
<sequence>MKILEDISAFRWEPLPPPCYFQGMEFFHRRSRRSYRMRALPAGIADDLLRIDCICEVDLLRQAHYMRRCAPFLSIEYVKQGSLLVRQRGRAYELEKGEIFLMQPQMENEFLSGEGGCRKISVMIVGKLLESFLAESGLGMRDVAAGLDSRHIERLFQEIEELADETPDDASCRNSRLTFEFLQSLRIPSGIHELPELLAELREELELHPECDWSQHRMAGRCGCSCTHLVRLFRKYFDTTPRQYLLELRMRRAKQLLADEKLSVKEISARVGYDNALNFSTGFRKRFGISPSEYRKQLSIFS</sequence>
<keyword evidence="2 7" id="KW-0238">DNA-binding</keyword>
<evidence type="ECO:0000313" key="6">
    <source>
        <dbReference type="EMBL" id="NMD87115.1"/>
    </source>
</evidence>
<dbReference type="SUPFAM" id="SSF46689">
    <property type="entry name" value="Homeodomain-like"/>
    <property type="match status" value="2"/>
</dbReference>
<dbReference type="EMBL" id="JABAEW010000019">
    <property type="protein sequence ID" value="NMD87115.1"/>
    <property type="molecule type" value="Genomic_DNA"/>
</dbReference>
<dbReference type="Proteomes" id="UP000576225">
    <property type="component" value="Unassembled WGS sequence"/>
</dbReference>
<evidence type="ECO:0000313" key="9">
    <source>
        <dbReference type="Proteomes" id="UP000576225"/>
    </source>
</evidence>
<evidence type="ECO:0000256" key="1">
    <source>
        <dbReference type="ARBA" id="ARBA00023015"/>
    </source>
</evidence>
<evidence type="ECO:0000256" key="3">
    <source>
        <dbReference type="ARBA" id="ARBA00023159"/>
    </source>
</evidence>
<dbReference type="EMBL" id="QEKH01000004">
    <property type="protein sequence ID" value="PVY44870.1"/>
    <property type="molecule type" value="Genomic_DNA"/>
</dbReference>
<dbReference type="SUPFAM" id="SSF51215">
    <property type="entry name" value="Regulatory protein AraC"/>
    <property type="match status" value="1"/>
</dbReference>
<dbReference type="InterPro" id="IPR020449">
    <property type="entry name" value="Tscrpt_reg_AraC-type_HTH"/>
</dbReference>
<reference evidence="7 8" key="1">
    <citation type="submission" date="2018-04" db="EMBL/GenBank/DDBJ databases">
        <title>Genomic Encyclopedia of Type Strains, Phase IV (KMG-IV): sequencing the most valuable type-strain genomes for metagenomic binning, comparative biology and taxonomic classification.</title>
        <authorList>
            <person name="Goeker M."/>
        </authorList>
    </citation>
    <scope>NUCLEOTIDE SEQUENCE [LARGE SCALE GENOMIC DNA]</scope>
    <source>
        <strain evidence="7 8">DSM 14823</strain>
    </source>
</reference>
<proteinExistence type="predicted"/>
<dbReference type="GO" id="GO:0043565">
    <property type="term" value="F:sequence-specific DNA binding"/>
    <property type="evidence" value="ECO:0007669"/>
    <property type="project" value="InterPro"/>
</dbReference>
<evidence type="ECO:0000313" key="8">
    <source>
        <dbReference type="Proteomes" id="UP000245959"/>
    </source>
</evidence>
<protein>
    <submittedName>
        <fullName evidence="6">AraC family transcriptional regulator</fullName>
    </submittedName>
    <submittedName>
        <fullName evidence="7">AraC-like DNA-binding protein</fullName>
    </submittedName>
</protein>
<dbReference type="InterPro" id="IPR037923">
    <property type="entry name" value="HTH-like"/>
</dbReference>
<dbReference type="GeneID" id="78294185"/>
<dbReference type="InterPro" id="IPR050204">
    <property type="entry name" value="AraC_XylS_family_regulators"/>
</dbReference>